<name>A0A7Y4DRU4_9VIBR</name>
<dbReference type="PANTHER" id="PTHR30408">
    <property type="entry name" value="TYPE-1 RESTRICTION ENZYME ECOKI SPECIFICITY PROTEIN"/>
    <property type="match status" value="1"/>
</dbReference>
<dbReference type="Pfam" id="PF01420">
    <property type="entry name" value="Methylase_S"/>
    <property type="match status" value="2"/>
</dbReference>
<feature type="domain" description="Type I restriction modification DNA specificity" evidence="4">
    <location>
        <begin position="215"/>
        <end position="377"/>
    </location>
</feature>
<organism evidence="5 6">
    <name type="scientific">Vibrio chagasii</name>
    <dbReference type="NCBI Taxonomy" id="170679"/>
    <lineage>
        <taxon>Bacteria</taxon>
        <taxon>Pseudomonadati</taxon>
        <taxon>Pseudomonadota</taxon>
        <taxon>Gammaproteobacteria</taxon>
        <taxon>Vibrionales</taxon>
        <taxon>Vibrionaceae</taxon>
        <taxon>Vibrio</taxon>
    </lineage>
</organism>
<dbReference type="Gene3D" id="3.90.220.20">
    <property type="entry name" value="DNA methylase specificity domains"/>
    <property type="match status" value="2"/>
</dbReference>
<evidence type="ECO:0000313" key="5">
    <source>
        <dbReference type="EMBL" id="NOH33652.1"/>
    </source>
</evidence>
<dbReference type="InterPro" id="IPR000055">
    <property type="entry name" value="Restrct_endonuc_typeI_TRD"/>
</dbReference>
<dbReference type="GO" id="GO:0009307">
    <property type="term" value="P:DNA restriction-modification system"/>
    <property type="evidence" value="ECO:0007669"/>
    <property type="project" value="UniProtKB-KW"/>
</dbReference>
<protein>
    <recommendedName>
        <fullName evidence="4">Type I restriction modification DNA specificity domain-containing protein</fullName>
    </recommendedName>
</protein>
<dbReference type="Proteomes" id="UP000525336">
    <property type="component" value="Unassembled WGS sequence"/>
</dbReference>
<evidence type="ECO:0000313" key="6">
    <source>
        <dbReference type="Proteomes" id="UP000525336"/>
    </source>
</evidence>
<evidence type="ECO:0000259" key="4">
    <source>
        <dbReference type="Pfam" id="PF01420"/>
    </source>
</evidence>
<evidence type="ECO:0000256" key="2">
    <source>
        <dbReference type="ARBA" id="ARBA00022747"/>
    </source>
</evidence>
<keyword evidence="3" id="KW-0238">DNA-binding</keyword>
<accession>A0A7Y4DRU4</accession>
<dbReference type="EMBL" id="VTXW01000007">
    <property type="protein sequence ID" value="NOH33652.1"/>
    <property type="molecule type" value="Genomic_DNA"/>
</dbReference>
<dbReference type="SUPFAM" id="SSF116734">
    <property type="entry name" value="DNA methylase specificity domain"/>
    <property type="match status" value="2"/>
</dbReference>
<dbReference type="GO" id="GO:0003677">
    <property type="term" value="F:DNA binding"/>
    <property type="evidence" value="ECO:0007669"/>
    <property type="project" value="UniProtKB-KW"/>
</dbReference>
<reference evidence="5 6" key="1">
    <citation type="submission" date="2019-09" db="EMBL/GenBank/DDBJ databases">
        <title>Draft genome sequencing and comparative genomics of hatchery-associated Vibrios.</title>
        <authorList>
            <person name="Kehlet-Delgado H."/>
            <person name="Mueller R.S."/>
        </authorList>
    </citation>
    <scope>NUCLEOTIDE SEQUENCE [LARGE SCALE GENOMIC DNA]</scope>
    <source>
        <strain evidence="5 6">00-90-10</strain>
    </source>
</reference>
<evidence type="ECO:0000256" key="3">
    <source>
        <dbReference type="ARBA" id="ARBA00023125"/>
    </source>
</evidence>
<comment type="caution">
    <text evidence="5">The sequence shown here is derived from an EMBL/GenBank/DDBJ whole genome shotgun (WGS) entry which is preliminary data.</text>
</comment>
<sequence>MQDLIEKAVEGLKLDRSDWKLVKFGDVAIQQKKTVDRENTELTRYVKGEHMYSEDVHLREWGELEDEYLGPAFIRKFEEGDILYGSRRTYLRKVVVAPFDGITSNTTFVIKPNEALIYRSLLPYLMLSEGFSQHSISNSKGSVNPYINWKDIANYEFLLPPLHIQESLYELISSLDDVLEKKKELAHKLISTQKLFFESTKTNFHEESKTLKEAVIKIIAGKSPQGYPKPAELGEYGVLKVSAVGDGKYIQSENKAIVDQCKYDPKYEVKERFILVTRANANLSGIGRACIVNQTREGLMMSDKTLRLIPDSELVEDRFLLQLLRSKEYRNYIESVAGGTDAKNISQKLLLEAPIWLPNKEIQYDITNKLIQFDKSISSAELVVKNVKSAYMTTINQVF</sequence>
<keyword evidence="2" id="KW-0680">Restriction system</keyword>
<dbReference type="InterPro" id="IPR052021">
    <property type="entry name" value="Type-I_RS_S_subunit"/>
</dbReference>
<dbReference type="AlphaFoldDB" id="A0A7Y4DRU4"/>
<proteinExistence type="inferred from homology"/>
<evidence type="ECO:0000256" key="1">
    <source>
        <dbReference type="ARBA" id="ARBA00010923"/>
    </source>
</evidence>
<gene>
    <name evidence="5" type="ORF">F0245_09785</name>
</gene>
<dbReference type="RefSeq" id="WP_171367613.1">
    <property type="nucleotide sequence ID" value="NZ_VTXW01000007.1"/>
</dbReference>
<dbReference type="CDD" id="cd16961">
    <property type="entry name" value="RMtype1_S_TRD-CR_like"/>
    <property type="match status" value="1"/>
</dbReference>
<feature type="domain" description="Type I restriction modification DNA specificity" evidence="4">
    <location>
        <begin position="17"/>
        <end position="183"/>
    </location>
</feature>
<comment type="similarity">
    <text evidence="1">Belongs to the type-I restriction system S methylase family.</text>
</comment>
<dbReference type="PANTHER" id="PTHR30408:SF12">
    <property type="entry name" value="TYPE I RESTRICTION ENZYME MJAVIII SPECIFICITY SUBUNIT"/>
    <property type="match status" value="1"/>
</dbReference>
<dbReference type="InterPro" id="IPR044946">
    <property type="entry name" value="Restrct_endonuc_typeI_TRD_sf"/>
</dbReference>